<dbReference type="Proteomes" id="UP000267430">
    <property type="component" value="Unassembled WGS sequence"/>
</dbReference>
<keyword evidence="2" id="KW-1185">Reference proteome</keyword>
<dbReference type="InterPro" id="IPR036170">
    <property type="entry name" value="YezG-like_sf"/>
</dbReference>
<dbReference type="EMBL" id="RYZZ01000001">
    <property type="protein sequence ID" value="RUQ32873.1"/>
    <property type="molecule type" value="Genomic_DNA"/>
</dbReference>
<dbReference type="InterPro" id="IPR006728">
    <property type="entry name" value="YezG-like"/>
</dbReference>
<accession>A0A433HX14</accession>
<dbReference type="AlphaFoldDB" id="A0A433HX14"/>
<name>A0A433HX14_9BACI</name>
<proteinExistence type="predicted"/>
<comment type="caution">
    <text evidence="1">The sequence shown here is derived from an EMBL/GenBank/DDBJ whole genome shotgun (WGS) entry which is preliminary data.</text>
</comment>
<gene>
    <name evidence="1" type="ORF">ELQ35_01345</name>
</gene>
<reference evidence="1 2" key="1">
    <citation type="submission" date="2018-12" db="EMBL/GenBank/DDBJ databases">
        <title>Bacillus chawlae sp. nov., Bacillus glennii sp. nov., and Bacillus saganii sp. nov. Isolated from the Vehicle Assembly Building at Kennedy Space Center where the Viking Spacecraft were Assembled.</title>
        <authorList>
            <person name="Seuylemezian A."/>
            <person name="Vaishampayan P."/>
        </authorList>
    </citation>
    <scope>NUCLEOTIDE SEQUENCE [LARGE SCALE GENOMIC DNA]</scope>
    <source>
        <strain evidence="1 2">L5</strain>
    </source>
</reference>
<evidence type="ECO:0000313" key="2">
    <source>
        <dbReference type="Proteomes" id="UP000267430"/>
    </source>
</evidence>
<sequence>MKQLIDYNYDDLSEADPHEQQIIWEHKYLGLIPQDEDDIMFLEEYLNKYER</sequence>
<dbReference type="SUPFAM" id="SSF160424">
    <property type="entry name" value="BH3703-like"/>
    <property type="match status" value="1"/>
</dbReference>
<protein>
    <submittedName>
        <fullName evidence="1">DUF600 family protein</fullName>
    </submittedName>
</protein>
<dbReference type="Pfam" id="PF04634">
    <property type="entry name" value="YezG-like"/>
    <property type="match status" value="1"/>
</dbReference>
<organism evidence="1 2">
    <name type="scientific">Peribacillus cavernae</name>
    <dbReference type="NCBI Taxonomy" id="1674310"/>
    <lineage>
        <taxon>Bacteria</taxon>
        <taxon>Bacillati</taxon>
        <taxon>Bacillota</taxon>
        <taxon>Bacilli</taxon>
        <taxon>Bacillales</taxon>
        <taxon>Bacillaceae</taxon>
        <taxon>Peribacillus</taxon>
    </lineage>
</organism>
<evidence type="ECO:0000313" key="1">
    <source>
        <dbReference type="EMBL" id="RUQ32873.1"/>
    </source>
</evidence>